<protein>
    <submittedName>
        <fullName evidence="2">Uncharacterized protein</fullName>
    </submittedName>
</protein>
<evidence type="ECO:0000256" key="1">
    <source>
        <dbReference type="SAM" id="MobiDB-lite"/>
    </source>
</evidence>
<evidence type="ECO:0000313" key="3">
    <source>
        <dbReference type="Proteomes" id="UP001175228"/>
    </source>
</evidence>
<dbReference type="Proteomes" id="UP001175228">
    <property type="component" value="Unassembled WGS sequence"/>
</dbReference>
<name>A0AA39PQL5_9AGAR</name>
<comment type="caution">
    <text evidence="2">The sequence shown here is derived from an EMBL/GenBank/DDBJ whole genome shotgun (WGS) entry which is preliminary data.</text>
</comment>
<accession>A0AA39PQL5</accession>
<gene>
    <name evidence="2" type="ORF">EDD18DRAFT_1191758</name>
</gene>
<sequence>MPACNPLVSSVRSTIGSLFALRAAICLGIKLPFYFSPQEETQVAVVVPPTMSLTGVKCCLDSCSPIYHPSPSPLDSTYLPKSKPYKVNDLDRSNSETTILDEAAASASKYRGASDPDVFSTTSRENYAFYISASCSIIKRYSGLGLGAPPTRRRGSTPDDSDASSRCDEDNIILRTPSTSPSQRISSMASEPKRYPCKQPAGLGLGLPSSISFHTISPSVSSPSTSLEPLGMGMLTSSLSISSDLCRLTSQPPSKLPPRRPQPQPRLRTRTRLFSSKIPHLTVSRFSKRSLYTIPESSTSSLFQEHRRAIARDAGSEGMVRLFGRTLF</sequence>
<organism evidence="2 3">
    <name type="scientific">Armillaria luteobubalina</name>
    <dbReference type="NCBI Taxonomy" id="153913"/>
    <lineage>
        <taxon>Eukaryota</taxon>
        <taxon>Fungi</taxon>
        <taxon>Dikarya</taxon>
        <taxon>Basidiomycota</taxon>
        <taxon>Agaricomycotina</taxon>
        <taxon>Agaricomycetes</taxon>
        <taxon>Agaricomycetidae</taxon>
        <taxon>Agaricales</taxon>
        <taxon>Marasmiineae</taxon>
        <taxon>Physalacriaceae</taxon>
        <taxon>Armillaria</taxon>
    </lineage>
</organism>
<proteinExistence type="predicted"/>
<dbReference type="AlphaFoldDB" id="A0AA39PQL5"/>
<feature type="region of interest" description="Disordered" evidence="1">
    <location>
        <begin position="146"/>
        <end position="201"/>
    </location>
</feature>
<keyword evidence="3" id="KW-1185">Reference proteome</keyword>
<reference evidence="2" key="1">
    <citation type="submission" date="2023-06" db="EMBL/GenBank/DDBJ databases">
        <authorList>
            <consortium name="Lawrence Berkeley National Laboratory"/>
            <person name="Ahrendt S."/>
            <person name="Sahu N."/>
            <person name="Indic B."/>
            <person name="Wong-Bajracharya J."/>
            <person name="Merenyi Z."/>
            <person name="Ke H.-M."/>
            <person name="Monk M."/>
            <person name="Kocsube S."/>
            <person name="Drula E."/>
            <person name="Lipzen A."/>
            <person name="Balint B."/>
            <person name="Henrissat B."/>
            <person name="Andreopoulos B."/>
            <person name="Martin F.M."/>
            <person name="Harder C.B."/>
            <person name="Rigling D."/>
            <person name="Ford K.L."/>
            <person name="Foster G.D."/>
            <person name="Pangilinan J."/>
            <person name="Papanicolaou A."/>
            <person name="Barry K."/>
            <person name="LaButti K."/>
            <person name="Viragh M."/>
            <person name="Koriabine M."/>
            <person name="Yan M."/>
            <person name="Riley R."/>
            <person name="Champramary S."/>
            <person name="Plett K.L."/>
            <person name="Tsai I.J."/>
            <person name="Slot J."/>
            <person name="Sipos G."/>
            <person name="Plett J."/>
            <person name="Nagy L.G."/>
            <person name="Grigoriev I.V."/>
        </authorList>
    </citation>
    <scope>NUCLEOTIDE SEQUENCE</scope>
    <source>
        <strain evidence="2">HWK02</strain>
    </source>
</reference>
<evidence type="ECO:0000313" key="2">
    <source>
        <dbReference type="EMBL" id="KAK0488001.1"/>
    </source>
</evidence>
<dbReference type="EMBL" id="JAUEPU010000042">
    <property type="protein sequence ID" value="KAK0488001.1"/>
    <property type="molecule type" value="Genomic_DNA"/>
</dbReference>
<feature type="compositionally biased region" description="Polar residues" evidence="1">
    <location>
        <begin position="176"/>
        <end position="189"/>
    </location>
</feature>